<organism evidence="2 3">
    <name type="scientific">Dendrobium nobile</name>
    <name type="common">Orchid</name>
    <dbReference type="NCBI Taxonomy" id="94219"/>
    <lineage>
        <taxon>Eukaryota</taxon>
        <taxon>Viridiplantae</taxon>
        <taxon>Streptophyta</taxon>
        <taxon>Embryophyta</taxon>
        <taxon>Tracheophyta</taxon>
        <taxon>Spermatophyta</taxon>
        <taxon>Magnoliopsida</taxon>
        <taxon>Liliopsida</taxon>
        <taxon>Asparagales</taxon>
        <taxon>Orchidaceae</taxon>
        <taxon>Epidendroideae</taxon>
        <taxon>Malaxideae</taxon>
        <taxon>Dendrobiinae</taxon>
        <taxon>Dendrobium</taxon>
    </lineage>
</organism>
<dbReference type="AlphaFoldDB" id="A0A8T3BNJ8"/>
<accession>A0A8T3BNJ8</accession>
<proteinExistence type="predicted"/>
<comment type="caution">
    <text evidence="2">The sequence shown here is derived from an EMBL/GenBank/DDBJ whole genome shotgun (WGS) entry which is preliminary data.</text>
</comment>
<evidence type="ECO:0000313" key="2">
    <source>
        <dbReference type="EMBL" id="KAI0515712.1"/>
    </source>
</evidence>
<keyword evidence="3" id="KW-1185">Reference proteome</keyword>
<protein>
    <recommendedName>
        <fullName evidence="1">Reverse transcriptase Ty1/copia-type domain-containing protein</fullName>
    </recommendedName>
</protein>
<dbReference type="InterPro" id="IPR013103">
    <property type="entry name" value="RVT_2"/>
</dbReference>
<dbReference type="EMBL" id="JAGYWB010000007">
    <property type="protein sequence ID" value="KAI0515712.1"/>
    <property type="molecule type" value="Genomic_DNA"/>
</dbReference>
<feature type="domain" description="Reverse transcriptase Ty1/copia-type" evidence="1">
    <location>
        <begin position="3"/>
        <end position="183"/>
    </location>
</feature>
<dbReference type="PANTHER" id="PTHR11439">
    <property type="entry name" value="GAG-POL-RELATED RETROTRANSPOSON"/>
    <property type="match status" value="1"/>
</dbReference>
<dbReference type="Proteomes" id="UP000829196">
    <property type="component" value="Unassembled WGS sequence"/>
</dbReference>
<dbReference type="CDD" id="cd09272">
    <property type="entry name" value="RNase_HI_RT_Ty1"/>
    <property type="match status" value="1"/>
</dbReference>
<dbReference type="SUPFAM" id="SSF56672">
    <property type="entry name" value="DNA/RNA polymerases"/>
    <property type="match status" value="1"/>
</dbReference>
<reference evidence="2" key="1">
    <citation type="journal article" date="2022" name="Front. Genet.">
        <title>Chromosome-Scale Assembly of the Dendrobium nobile Genome Provides Insights Into the Molecular Mechanism of the Biosynthesis of the Medicinal Active Ingredient of Dendrobium.</title>
        <authorList>
            <person name="Xu Q."/>
            <person name="Niu S.-C."/>
            <person name="Li K.-L."/>
            <person name="Zheng P.-J."/>
            <person name="Zhang X.-J."/>
            <person name="Jia Y."/>
            <person name="Liu Y."/>
            <person name="Niu Y.-X."/>
            <person name="Yu L.-H."/>
            <person name="Chen D.-F."/>
            <person name="Zhang G.-Q."/>
        </authorList>
    </citation>
    <scope>NUCLEOTIDE SEQUENCE</scope>
    <source>
        <tissue evidence="2">Leaf</tissue>
    </source>
</reference>
<dbReference type="PANTHER" id="PTHR11439:SF461">
    <property type="entry name" value="OS10G0432200 PROTEIN"/>
    <property type="match status" value="1"/>
</dbReference>
<gene>
    <name evidence="2" type="ORF">KFK09_008378</name>
</gene>
<evidence type="ECO:0000313" key="3">
    <source>
        <dbReference type="Proteomes" id="UP000829196"/>
    </source>
</evidence>
<dbReference type="OrthoDB" id="1919845at2759"/>
<name>A0A8T3BNJ8_DENNO</name>
<evidence type="ECO:0000259" key="1">
    <source>
        <dbReference type="Pfam" id="PF07727"/>
    </source>
</evidence>
<dbReference type="InterPro" id="IPR043502">
    <property type="entry name" value="DNA/RNA_pol_sf"/>
</dbReference>
<dbReference type="Pfam" id="PF07727">
    <property type="entry name" value="RVT_2"/>
    <property type="match status" value="1"/>
</dbReference>
<sequence length="427" mass="47829">MTTIRILITLALHHNWSIRQLDVSNAFLHGDLPDEVYMKQPPGFIDAQYPGHVCKLHKSLYGLKQSPRQWFQKLTKFLQISGFIFSKADPSLLIYNNGTSRIFVLIYVDDILVTGNNPDIINSLLQKLNSEFQLKQLGDISLFLGIQVTKTSTGYFLSQPHYATKLLQTSGFANCKPARTPMATPNSKCRSPSSPFEDPTLYRKIAGSLQYLSITRPDIAFATNAACQHMQSPTTAHFQSLKRILRYIKGTSKLGMHITKGSLQLKAYVDADWASDQTDWKSISGHCMFLGNNLVSWSVKKQITVAKSSTEAEYRALSAATSEVLWLRRLLAELQLPQKSPTQIFCDNTSAIALANNPVFHARMKHIEIDYHFISGHLQSGAIGISHISSTDQTADILTKPLSEKRFNILHSKLTIRLPDDQFAGDC</sequence>